<protein>
    <submittedName>
        <fullName evidence="3">Extracellular solute-binding protein family 3</fullName>
    </submittedName>
</protein>
<reference evidence="3 4" key="1">
    <citation type="submission" date="2017-03" db="EMBL/GenBank/DDBJ databases">
        <authorList>
            <person name="Afonso C.L."/>
            <person name="Miller P.J."/>
            <person name="Scott M.A."/>
            <person name="Spackman E."/>
            <person name="Goraichik I."/>
            <person name="Dimitrov K.M."/>
            <person name="Suarez D.L."/>
            <person name="Swayne D.E."/>
        </authorList>
    </citation>
    <scope>NUCLEOTIDE SEQUENCE [LARGE SCALE GENOMIC DNA]</scope>
    <source>
        <strain evidence="3">PRJEB14757</strain>
    </source>
</reference>
<dbReference type="EMBL" id="FWEV01000134">
    <property type="protein sequence ID" value="SLM30282.1"/>
    <property type="molecule type" value="Genomic_DNA"/>
</dbReference>
<sequence length="269" mass="30836">MRSKVYTLLVLFTLSLYCSFFNLVNAEAQPVLKLATQDFPPFSYLNNADANGKVSITNVAGPAAEIIRKVCEDAGIECTLSLLPWRRAQYDMEEEGLYNGLFLIGKNKARMKYLYFSPAVLKTEYGFFVKDDNTMEYKSPSDIKDYRVAVYGPSNTSKSLEKVHNEMEQFTIDMRPDDISGFRKLSLGRVEAVYSNKDVGFAILEKQKIKNIRYAGMHRELNYYIGFSMKHTDKSIVDNFNKTFLKLHKENIIQEILSKYALEPAVTKE</sequence>
<dbReference type="SUPFAM" id="SSF53850">
    <property type="entry name" value="Periplasmic binding protein-like II"/>
    <property type="match status" value="1"/>
</dbReference>
<dbReference type="RefSeq" id="WP_080808051.1">
    <property type="nucleotide sequence ID" value="NZ_LT828559.1"/>
</dbReference>
<proteinExistence type="predicted"/>
<evidence type="ECO:0000313" key="3">
    <source>
        <dbReference type="EMBL" id="SLM30282.1"/>
    </source>
</evidence>
<gene>
    <name evidence="3" type="ORF">MTBBW1_2190002</name>
</gene>
<dbReference type="PANTHER" id="PTHR38834">
    <property type="entry name" value="PERIPLASMIC SUBSTRATE BINDING PROTEIN FAMILY 3"/>
    <property type="match status" value="1"/>
</dbReference>
<name>A0A1W1HD11_9BACT</name>
<dbReference type="PANTHER" id="PTHR38834:SF3">
    <property type="entry name" value="SOLUTE-BINDING PROTEIN FAMILY 3_N-TERMINAL DOMAIN-CONTAINING PROTEIN"/>
    <property type="match status" value="1"/>
</dbReference>
<accession>A0A1W1HD11</accession>
<dbReference type="OrthoDB" id="5457351at2"/>
<feature type="signal peptide" evidence="1">
    <location>
        <begin position="1"/>
        <end position="26"/>
    </location>
</feature>
<keyword evidence="4" id="KW-1185">Reference proteome</keyword>
<evidence type="ECO:0000256" key="1">
    <source>
        <dbReference type="SAM" id="SignalP"/>
    </source>
</evidence>
<dbReference type="Pfam" id="PF00497">
    <property type="entry name" value="SBP_bac_3"/>
    <property type="match status" value="1"/>
</dbReference>
<dbReference type="AlphaFoldDB" id="A0A1W1HD11"/>
<dbReference type="SMART" id="SM00062">
    <property type="entry name" value="PBPb"/>
    <property type="match status" value="1"/>
</dbReference>
<dbReference type="STRING" id="1246637.MTBBW1_2190002"/>
<dbReference type="InterPro" id="IPR001638">
    <property type="entry name" value="Solute-binding_3/MltF_N"/>
</dbReference>
<evidence type="ECO:0000259" key="2">
    <source>
        <dbReference type="SMART" id="SM00062"/>
    </source>
</evidence>
<organism evidence="3 4">
    <name type="scientific">Desulfamplus magnetovallimortis</name>
    <dbReference type="NCBI Taxonomy" id="1246637"/>
    <lineage>
        <taxon>Bacteria</taxon>
        <taxon>Pseudomonadati</taxon>
        <taxon>Thermodesulfobacteriota</taxon>
        <taxon>Desulfobacteria</taxon>
        <taxon>Desulfobacterales</taxon>
        <taxon>Desulfobacteraceae</taxon>
        <taxon>Desulfamplus</taxon>
    </lineage>
</organism>
<feature type="domain" description="Solute-binding protein family 3/N-terminal" evidence="2">
    <location>
        <begin position="31"/>
        <end position="264"/>
    </location>
</feature>
<dbReference type="Gene3D" id="3.40.190.10">
    <property type="entry name" value="Periplasmic binding protein-like II"/>
    <property type="match status" value="2"/>
</dbReference>
<evidence type="ECO:0000313" key="4">
    <source>
        <dbReference type="Proteomes" id="UP000191931"/>
    </source>
</evidence>
<feature type="chain" id="PRO_5012800033" evidence="1">
    <location>
        <begin position="27"/>
        <end position="269"/>
    </location>
</feature>
<dbReference type="Proteomes" id="UP000191931">
    <property type="component" value="Unassembled WGS sequence"/>
</dbReference>
<keyword evidence="1" id="KW-0732">Signal</keyword>